<reference evidence="5 6" key="1">
    <citation type="journal article" date="2024" name="Plant J.">
        <title>Genome sequences and population genomics reveal climatic adaptation and genomic divergence between two closely related sweetgum species.</title>
        <authorList>
            <person name="Xu W.Q."/>
            <person name="Ren C.Q."/>
            <person name="Zhang X.Y."/>
            <person name="Comes H.P."/>
            <person name="Liu X.H."/>
            <person name="Li Y.G."/>
            <person name="Kettle C.J."/>
            <person name="Jalonen R."/>
            <person name="Gaisberger H."/>
            <person name="Ma Y.Z."/>
            <person name="Qiu Y.X."/>
        </authorList>
    </citation>
    <scope>NUCLEOTIDE SEQUENCE [LARGE SCALE GENOMIC DNA]</scope>
    <source>
        <strain evidence="5">Hangzhou</strain>
    </source>
</reference>
<keyword evidence="1 2" id="KW-0694">RNA-binding</keyword>
<protein>
    <recommendedName>
        <fullName evidence="4">HTH La-type RNA-binding domain-containing protein</fullName>
    </recommendedName>
</protein>
<dbReference type="Proteomes" id="UP001415857">
    <property type="component" value="Unassembled WGS sequence"/>
</dbReference>
<evidence type="ECO:0000256" key="1">
    <source>
        <dbReference type="ARBA" id="ARBA00022884"/>
    </source>
</evidence>
<dbReference type="FunFam" id="1.10.10.10:FF:000131">
    <property type="entry name" value="la-related protein 1B isoform X2"/>
    <property type="match status" value="1"/>
</dbReference>
<dbReference type="GO" id="GO:0003723">
    <property type="term" value="F:RNA binding"/>
    <property type="evidence" value="ECO:0007669"/>
    <property type="project" value="UniProtKB-UniRule"/>
</dbReference>
<dbReference type="PANTHER" id="PTHR22792">
    <property type="entry name" value="LUPUS LA PROTEIN-RELATED"/>
    <property type="match status" value="1"/>
</dbReference>
<comment type="caution">
    <text evidence="5">The sequence shown here is derived from an EMBL/GenBank/DDBJ whole genome shotgun (WGS) entry which is preliminary data.</text>
</comment>
<feature type="compositionally biased region" description="Gly residues" evidence="3">
    <location>
        <begin position="201"/>
        <end position="211"/>
    </location>
</feature>
<dbReference type="InterPro" id="IPR036390">
    <property type="entry name" value="WH_DNA-bd_sf"/>
</dbReference>
<evidence type="ECO:0000256" key="2">
    <source>
        <dbReference type="PROSITE-ProRule" id="PRU00332"/>
    </source>
</evidence>
<dbReference type="SUPFAM" id="SSF46785">
    <property type="entry name" value="Winged helix' DNA-binding domain"/>
    <property type="match status" value="1"/>
</dbReference>
<keyword evidence="6" id="KW-1185">Reference proteome</keyword>
<dbReference type="Gene3D" id="1.10.10.10">
    <property type="entry name" value="Winged helix-like DNA-binding domain superfamily/Winged helix DNA-binding domain"/>
    <property type="match status" value="1"/>
</dbReference>
<proteinExistence type="predicted"/>
<evidence type="ECO:0000313" key="5">
    <source>
        <dbReference type="EMBL" id="KAK9271245.1"/>
    </source>
</evidence>
<dbReference type="PROSITE" id="PS50961">
    <property type="entry name" value="HTH_LA"/>
    <property type="match status" value="1"/>
</dbReference>
<dbReference type="CDD" id="cd07323">
    <property type="entry name" value="LAM"/>
    <property type="match status" value="1"/>
</dbReference>
<feature type="region of interest" description="Disordered" evidence="3">
    <location>
        <begin position="245"/>
        <end position="327"/>
    </location>
</feature>
<feature type="region of interest" description="Disordered" evidence="3">
    <location>
        <begin position="524"/>
        <end position="569"/>
    </location>
</feature>
<evidence type="ECO:0000256" key="3">
    <source>
        <dbReference type="SAM" id="MobiDB-lite"/>
    </source>
</evidence>
<dbReference type="Pfam" id="PF05383">
    <property type="entry name" value="La"/>
    <property type="match status" value="1"/>
</dbReference>
<feature type="compositionally biased region" description="Polar residues" evidence="3">
    <location>
        <begin position="1"/>
        <end position="11"/>
    </location>
</feature>
<gene>
    <name evidence="5" type="ORF">L1049_026835</name>
</gene>
<organism evidence="5 6">
    <name type="scientific">Liquidambar formosana</name>
    <name type="common">Formosan gum</name>
    <dbReference type="NCBI Taxonomy" id="63359"/>
    <lineage>
        <taxon>Eukaryota</taxon>
        <taxon>Viridiplantae</taxon>
        <taxon>Streptophyta</taxon>
        <taxon>Embryophyta</taxon>
        <taxon>Tracheophyta</taxon>
        <taxon>Spermatophyta</taxon>
        <taxon>Magnoliopsida</taxon>
        <taxon>eudicotyledons</taxon>
        <taxon>Gunneridae</taxon>
        <taxon>Pentapetalae</taxon>
        <taxon>Saxifragales</taxon>
        <taxon>Altingiaceae</taxon>
        <taxon>Liquidambar</taxon>
    </lineage>
</organism>
<dbReference type="InterPro" id="IPR045180">
    <property type="entry name" value="La_dom_prot"/>
</dbReference>
<dbReference type="AlphaFoldDB" id="A0AAP0R6R5"/>
<feature type="compositionally biased region" description="Basic and acidic residues" evidence="3">
    <location>
        <begin position="307"/>
        <end position="327"/>
    </location>
</feature>
<name>A0AAP0R6R5_LIQFO</name>
<dbReference type="InterPro" id="IPR036388">
    <property type="entry name" value="WH-like_DNA-bd_sf"/>
</dbReference>
<evidence type="ECO:0000313" key="6">
    <source>
        <dbReference type="Proteomes" id="UP001415857"/>
    </source>
</evidence>
<feature type="compositionally biased region" description="Polar residues" evidence="3">
    <location>
        <begin position="175"/>
        <end position="187"/>
    </location>
</feature>
<accession>A0AAP0R6R5</accession>
<evidence type="ECO:0000259" key="4">
    <source>
        <dbReference type="PROSITE" id="PS50961"/>
    </source>
</evidence>
<feature type="region of interest" description="Disordered" evidence="3">
    <location>
        <begin position="1"/>
        <end position="30"/>
    </location>
</feature>
<dbReference type="SMART" id="SM00715">
    <property type="entry name" value="LA"/>
    <property type="match status" value="1"/>
</dbReference>
<dbReference type="InterPro" id="IPR006630">
    <property type="entry name" value="La_HTH"/>
</dbReference>
<feature type="region of interest" description="Disordered" evidence="3">
    <location>
        <begin position="47"/>
        <end position="222"/>
    </location>
</feature>
<feature type="compositionally biased region" description="Low complexity" evidence="3">
    <location>
        <begin position="81"/>
        <end position="91"/>
    </location>
</feature>
<dbReference type="EMBL" id="JBBPBK010000014">
    <property type="protein sequence ID" value="KAK9271245.1"/>
    <property type="molecule type" value="Genomic_DNA"/>
</dbReference>
<feature type="domain" description="HTH La-type RNA-binding" evidence="4">
    <location>
        <begin position="399"/>
        <end position="488"/>
    </location>
</feature>
<feature type="compositionally biased region" description="Polar residues" evidence="3">
    <location>
        <begin position="546"/>
        <end position="569"/>
    </location>
</feature>
<dbReference type="PANTHER" id="PTHR22792:SF155">
    <property type="entry name" value="LA-RELATED PROTEIN 1C-LIKE"/>
    <property type="match status" value="1"/>
</dbReference>
<feature type="compositionally biased region" description="Low complexity" evidence="3">
    <location>
        <begin position="144"/>
        <end position="158"/>
    </location>
</feature>
<feature type="compositionally biased region" description="Low complexity" evidence="3">
    <location>
        <begin position="54"/>
        <end position="68"/>
    </location>
</feature>
<sequence length="569" mass="61239">MATTADSSSNHHSPRGTGFTGDGVNSPQFRRRNLSAWAQVVRGDPESIPAVHLSSPSSSSSPATSAPPEQIPFSDCSPSKASAAVAVAAVSPDNYVAEESSDSNSGNAARPKKPAWNKPSNGVVEVPVMGADSWPALSETTRASPKSLPDSSSKPISDGSVSVSQAPAILHSPPKQATTNVNPNSMPNHALPVRQRSMKRGVGGTGGGPVQGGFAHAPPPPPPLPPIPVFEIPHNAFGKLVPAAVPDSTHREPPHRGNNWETRPIGGFVSQSHAVNDHPSPRNSSRRGNFGPHPRGDGYHNNYGGRHNQDRGNHDWNSRSSNVRDAHMQPHRAPLRNFVRHPPPASAPFISPQPVRPFGNPIGFPEMTSPVYIIPALPSESFRGMPFVTPPPPPAMYYPFPDPHLPTLLVNQIEYYFSDANLIKDEFLKSNMDEQGWVPITLIASFPRVKNLTNNIQLILDSMRRSTVVEVMDEKVRRRNEWANWIPTSGRVSTDSGLQSPGGSRYNMLATSFQKVTLEEVGGNQNSMMGKADSHTESVPGRCSSEELTGQSQQSNGEDTDQATCSSRV</sequence>